<keyword evidence="6 8" id="KW-0234">DNA repair</keyword>
<dbReference type="InterPro" id="IPR022572">
    <property type="entry name" value="DNA_rep/recomb_RecO_N"/>
</dbReference>
<dbReference type="Gene3D" id="1.20.1440.120">
    <property type="entry name" value="Recombination protein O, C-terminal domain"/>
    <property type="match status" value="1"/>
</dbReference>
<evidence type="ECO:0000313" key="11">
    <source>
        <dbReference type="Proteomes" id="UP000242258"/>
    </source>
</evidence>
<evidence type="ECO:0000256" key="8">
    <source>
        <dbReference type="HAMAP-Rule" id="MF_00201"/>
    </source>
</evidence>
<dbReference type="Pfam" id="PF11967">
    <property type="entry name" value="RecO_N"/>
    <property type="match status" value="1"/>
</dbReference>
<dbReference type="HAMAP" id="MF_00201">
    <property type="entry name" value="RecO"/>
    <property type="match status" value="1"/>
</dbReference>
<dbReference type="EMBL" id="MKEK01000001">
    <property type="protein sequence ID" value="OEY69125.1"/>
    <property type="molecule type" value="Genomic_DNA"/>
</dbReference>
<comment type="similarity">
    <text evidence="2 8">Belongs to the RecO family.</text>
</comment>
<dbReference type="InterPro" id="IPR042242">
    <property type="entry name" value="RecO_C"/>
</dbReference>
<dbReference type="GO" id="GO:0006310">
    <property type="term" value="P:DNA recombination"/>
    <property type="evidence" value="ECO:0007669"/>
    <property type="project" value="UniProtKB-UniRule"/>
</dbReference>
<reference evidence="11" key="1">
    <citation type="submission" date="2016-09" db="EMBL/GenBank/DDBJ databases">
        <authorList>
            <person name="Wan X."/>
            <person name="Hou S."/>
        </authorList>
    </citation>
    <scope>NUCLEOTIDE SEQUENCE [LARGE SCALE GENOMIC DNA]</scope>
    <source>
        <strain evidence="11">KH87</strain>
    </source>
</reference>
<evidence type="ECO:0000256" key="2">
    <source>
        <dbReference type="ARBA" id="ARBA00007452"/>
    </source>
</evidence>
<dbReference type="SUPFAM" id="SSF57863">
    <property type="entry name" value="ArfGap/RecO-like zinc finger"/>
    <property type="match status" value="1"/>
</dbReference>
<dbReference type="InterPro" id="IPR012340">
    <property type="entry name" value="NA-bd_OB-fold"/>
</dbReference>
<name>A0A1E7Q4M6_9GAMM</name>
<dbReference type="PANTHER" id="PTHR33991:SF1">
    <property type="entry name" value="DNA REPAIR PROTEIN RECO"/>
    <property type="match status" value="1"/>
</dbReference>
<evidence type="ECO:0000313" key="10">
    <source>
        <dbReference type="EMBL" id="OEY69125.1"/>
    </source>
</evidence>
<dbReference type="SUPFAM" id="SSF50249">
    <property type="entry name" value="Nucleic acid-binding proteins"/>
    <property type="match status" value="1"/>
</dbReference>
<accession>A0A1E7Q4M6</accession>
<dbReference type="Pfam" id="PF02565">
    <property type="entry name" value="RecO_C"/>
    <property type="match status" value="1"/>
</dbReference>
<evidence type="ECO:0000259" key="9">
    <source>
        <dbReference type="Pfam" id="PF11967"/>
    </source>
</evidence>
<keyword evidence="4 8" id="KW-0227">DNA damage</keyword>
<feature type="domain" description="DNA replication/recombination mediator RecO N-terminal" evidence="9">
    <location>
        <begin position="7"/>
        <end position="71"/>
    </location>
</feature>
<evidence type="ECO:0000256" key="7">
    <source>
        <dbReference type="ARBA" id="ARBA00033409"/>
    </source>
</evidence>
<dbReference type="InterPro" id="IPR037278">
    <property type="entry name" value="ARFGAP/RecO"/>
</dbReference>
<dbReference type="AlphaFoldDB" id="A0A1E7Q4M6"/>
<evidence type="ECO:0000256" key="3">
    <source>
        <dbReference type="ARBA" id="ARBA00021310"/>
    </source>
</evidence>
<keyword evidence="5 8" id="KW-0233">DNA recombination</keyword>
<evidence type="ECO:0000256" key="1">
    <source>
        <dbReference type="ARBA" id="ARBA00003065"/>
    </source>
</evidence>
<evidence type="ECO:0000256" key="6">
    <source>
        <dbReference type="ARBA" id="ARBA00023204"/>
    </source>
</evidence>
<comment type="function">
    <text evidence="1 8">Involved in DNA repair and RecF pathway recombination.</text>
</comment>
<evidence type="ECO:0000256" key="4">
    <source>
        <dbReference type="ARBA" id="ARBA00022763"/>
    </source>
</evidence>
<comment type="caution">
    <text evidence="10">The sequence shown here is derived from an EMBL/GenBank/DDBJ whole genome shotgun (WGS) entry which is preliminary data.</text>
</comment>
<dbReference type="Proteomes" id="UP000242258">
    <property type="component" value="Unassembled WGS sequence"/>
</dbReference>
<dbReference type="GO" id="GO:0043590">
    <property type="term" value="C:bacterial nucleoid"/>
    <property type="evidence" value="ECO:0007669"/>
    <property type="project" value="TreeGrafter"/>
</dbReference>
<dbReference type="GO" id="GO:0006302">
    <property type="term" value="P:double-strand break repair"/>
    <property type="evidence" value="ECO:0007669"/>
    <property type="project" value="TreeGrafter"/>
</dbReference>
<dbReference type="NCBIfam" id="TIGR00613">
    <property type="entry name" value="reco"/>
    <property type="match status" value="1"/>
</dbReference>
<dbReference type="InterPro" id="IPR003717">
    <property type="entry name" value="RecO"/>
</dbReference>
<dbReference type="Gene3D" id="2.40.50.140">
    <property type="entry name" value="Nucleic acid-binding proteins"/>
    <property type="match status" value="1"/>
</dbReference>
<keyword evidence="11" id="KW-1185">Reference proteome</keyword>
<dbReference type="PANTHER" id="PTHR33991">
    <property type="entry name" value="DNA REPAIR PROTEIN RECO"/>
    <property type="match status" value="1"/>
</dbReference>
<sequence length="225" mass="25353">MQNPLIAGYILHRRALGEDKLILQLLMPEIGRISAVVRKRSGKQRVALQPFQAYSLQLTGRSELKTIAKIEELAPAFNLQGKVLFSAMYINELICRIWPNDLATDQLFGLYQQSLQQLAEVTDAVVDLEPCLRQFEFELLIELGIAIDWTCDHSGQTIIAQQHYQWLAEQGFVPAKTGWLGQHLVNIGNQYWADSDTRRSAKQLSRVLLAPLLGAKPLASKALFN</sequence>
<organism evidence="10 11">
    <name type="scientific">Rheinheimera salexigens</name>
    <dbReference type="NCBI Taxonomy" id="1628148"/>
    <lineage>
        <taxon>Bacteria</taxon>
        <taxon>Pseudomonadati</taxon>
        <taxon>Pseudomonadota</taxon>
        <taxon>Gammaproteobacteria</taxon>
        <taxon>Chromatiales</taxon>
        <taxon>Chromatiaceae</taxon>
        <taxon>Rheinheimera</taxon>
    </lineage>
</organism>
<protein>
    <recommendedName>
        <fullName evidence="3 8">DNA repair protein RecO</fullName>
    </recommendedName>
    <alternativeName>
        <fullName evidence="7 8">Recombination protein O</fullName>
    </alternativeName>
</protein>
<evidence type="ECO:0000256" key="5">
    <source>
        <dbReference type="ARBA" id="ARBA00023172"/>
    </source>
</evidence>
<dbReference type="RefSeq" id="WP_070048691.1">
    <property type="nucleotide sequence ID" value="NZ_CBCSDO010000003.1"/>
</dbReference>
<dbReference type="OrthoDB" id="9804792at2"/>
<dbReference type="STRING" id="1628148.BI198_05705"/>
<gene>
    <name evidence="8" type="primary">recO</name>
    <name evidence="10" type="ORF">BI198_05705</name>
</gene>
<proteinExistence type="inferred from homology"/>